<evidence type="ECO:0008006" key="3">
    <source>
        <dbReference type="Google" id="ProtNLM"/>
    </source>
</evidence>
<dbReference type="RefSeq" id="WP_112426292.1">
    <property type="nucleotide sequence ID" value="NZ_MCIF01000002.1"/>
</dbReference>
<dbReference type="SUPFAM" id="SSF51445">
    <property type="entry name" value="(Trans)glycosidases"/>
    <property type="match status" value="1"/>
</dbReference>
<dbReference type="AlphaFoldDB" id="A0A328VGY0"/>
<proteinExistence type="predicted"/>
<gene>
    <name evidence="1" type="ORF">A4R35_02640</name>
</gene>
<sequence>MHQQRRGVLTGLLLIVVAIVLVLLMGVARAHAPLGFLWAGSDVSLQQQGQETPQTLHLLNGRLASLGWIVGRDCQRGIQAYLQTADINPDAALVGSGWVNPLTGQLMNGESNNCQPGTLSMDNVVRLIHSKGGKAYLTVTMETDANGWTAQQQSDYIKAATQQPAYIQAIANVVQQGGYDGVIMDLEGADRTYPQIQQLFADYNRLVWKAMQALNKPYGIALIHKVADQDDYYNLNGFENWSLLGHCADFIVIMSLDQSYFTPGPTVSVPWLKEILAYALKTMPQMLPRLVWEFPLYGARWHQTADGHWIFDGGINYADAVALVKTIPAPQIDQEASNLNDPYAAHLVYTDSSGIRHAVWYHTAENLLRIIREFRDLLKQTPQFSSAQAYLQIAVWYRATWEPGTLWRALLPILPNATA</sequence>
<name>A0A328VGY0_9CHLR</name>
<protein>
    <recommendedName>
        <fullName evidence="3">GH18 domain-containing protein</fullName>
    </recommendedName>
</protein>
<dbReference type="Proteomes" id="UP000248706">
    <property type="component" value="Unassembled WGS sequence"/>
</dbReference>
<dbReference type="InterPro" id="IPR029070">
    <property type="entry name" value="Chitinase_insertion_sf"/>
</dbReference>
<evidence type="ECO:0000313" key="1">
    <source>
        <dbReference type="EMBL" id="RAQ94414.1"/>
    </source>
</evidence>
<dbReference type="Gene3D" id="3.10.50.10">
    <property type="match status" value="1"/>
</dbReference>
<dbReference type="Gene3D" id="3.20.20.80">
    <property type="entry name" value="Glycosidases"/>
    <property type="match status" value="1"/>
</dbReference>
<accession>A0A328VGY0</accession>
<evidence type="ECO:0000313" key="2">
    <source>
        <dbReference type="Proteomes" id="UP000248706"/>
    </source>
</evidence>
<comment type="caution">
    <text evidence="1">The sequence shown here is derived from an EMBL/GenBank/DDBJ whole genome shotgun (WGS) entry which is preliminary data.</text>
</comment>
<dbReference type="EMBL" id="MCIF01000002">
    <property type="protein sequence ID" value="RAQ94414.1"/>
    <property type="molecule type" value="Genomic_DNA"/>
</dbReference>
<reference evidence="1 2" key="1">
    <citation type="submission" date="2016-08" db="EMBL/GenBank/DDBJ databases">
        <title>Analysis of Carbohydrate Active Enzymes in Thermogemmatispora T81 Reveals Carbohydrate Degradation Ability.</title>
        <authorList>
            <person name="Tomazini A."/>
            <person name="Lal S."/>
            <person name="Stott M."/>
            <person name="Henrissat B."/>
            <person name="Polikarpov I."/>
            <person name="Sparling R."/>
            <person name="Levin D.B."/>
        </authorList>
    </citation>
    <scope>NUCLEOTIDE SEQUENCE [LARGE SCALE GENOMIC DNA]</scope>
    <source>
        <strain evidence="1 2">T81</strain>
    </source>
</reference>
<organism evidence="1 2">
    <name type="scientific">Thermogemmatispora tikiterensis</name>
    <dbReference type="NCBI Taxonomy" id="1825093"/>
    <lineage>
        <taxon>Bacteria</taxon>
        <taxon>Bacillati</taxon>
        <taxon>Chloroflexota</taxon>
        <taxon>Ktedonobacteria</taxon>
        <taxon>Thermogemmatisporales</taxon>
        <taxon>Thermogemmatisporaceae</taxon>
        <taxon>Thermogemmatispora</taxon>
    </lineage>
</organism>
<dbReference type="OrthoDB" id="9769314at2"/>
<dbReference type="InterPro" id="IPR017853">
    <property type="entry name" value="GH"/>
</dbReference>
<dbReference type="PANTHER" id="PTHR46066">
    <property type="entry name" value="CHITINASE DOMAIN-CONTAINING PROTEIN 1 FAMILY MEMBER"/>
    <property type="match status" value="1"/>
</dbReference>
<keyword evidence="2" id="KW-1185">Reference proteome</keyword>
<dbReference type="PANTHER" id="PTHR46066:SF2">
    <property type="entry name" value="CHITINASE DOMAIN-CONTAINING PROTEIN 1"/>
    <property type="match status" value="1"/>
</dbReference>